<evidence type="ECO:0000313" key="4">
    <source>
        <dbReference type="Proteomes" id="UP001164390"/>
    </source>
</evidence>
<evidence type="ECO:0000259" key="2">
    <source>
        <dbReference type="Pfam" id="PF13556"/>
    </source>
</evidence>
<organism evidence="3 4">
    <name type="scientific">Solicola gregarius</name>
    <dbReference type="NCBI Taxonomy" id="2908642"/>
    <lineage>
        <taxon>Bacteria</taxon>
        <taxon>Bacillati</taxon>
        <taxon>Actinomycetota</taxon>
        <taxon>Actinomycetes</taxon>
        <taxon>Propionibacteriales</taxon>
        <taxon>Nocardioidaceae</taxon>
        <taxon>Solicola</taxon>
    </lineage>
</organism>
<sequence length="497" mass="53663">MPLTLDWLLARDELDLRLVTDTDPAGVVIDWVHSIELPDPSPWLAGGELVLTVGLRLPRARAEQAAYVRRLSEAGVAALAFGTGVRFETVPDALQRACADLGVPLVDVPLPTPFVAVTQAIARRIAELQYESMERTVEFQRRLTSAALHDGARGVVRGLADELGGGVLLLDEHRHAVESERCRPDLADRVRRELDRHPGGARTSLRLADDDRSTEIQSLGGRADPRGWLAIDVTAAMSPTDRVLLNQAASVLTLLLDRPAELLAQRRRVGASVLDLLLDPAGAERGAEHLRAFGFEHDDDVVLLACTGLNDEQADAAAASLDLLRIPYVASALSDATLVIAVRSADADGAAEHLATHLSAAGARDATVGVSPALRQDAVYEGVSAARYAAESARWSHTRVGRHDSMTLAGVLADDEVRGRVTALAAAPMARLRDHPRLVESLEVFLRTNGSWETASRLLGVHRHTLRNRMARVEEITGLSMDVAENRVVLLLALLTR</sequence>
<dbReference type="RefSeq" id="WP_271636547.1">
    <property type="nucleotide sequence ID" value="NZ_CP094970.1"/>
</dbReference>
<feature type="domain" description="Purine catabolism PurC-like" evidence="1">
    <location>
        <begin position="8"/>
        <end position="125"/>
    </location>
</feature>
<dbReference type="Proteomes" id="UP001164390">
    <property type="component" value="Chromosome"/>
</dbReference>
<feature type="domain" description="PucR C-terminal helix-turn-helix" evidence="2">
    <location>
        <begin position="438"/>
        <end position="495"/>
    </location>
</feature>
<dbReference type="AlphaFoldDB" id="A0AA46YNK4"/>
<evidence type="ECO:0000313" key="3">
    <source>
        <dbReference type="EMBL" id="UYM07571.1"/>
    </source>
</evidence>
<gene>
    <name evidence="3" type="ORF">L0C25_11010</name>
</gene>
<reference evidence="3" key="1">
    <citation type="submission" date="2022-01" db="EMBL/GenBank/DDBJ databases">
        <title>Nocardioidaceae gen. sp. A5X3R13.</title>
        <authorList>
            <person name="Lopez Marin M.A."/>
            <person name="Uhlik O."/>
        </authorList>
    </citation>
    <scope>NUCLEOTIDE SEQUENCE</scope>
    <source>
        <strain evidence="3">A5X3R13</strain>
    </source>
</reference>
<evidence type="ECO:0000259" key="1">
    <source>
        <dbReference type="Pfam" id="PF07905"/>
    </source>
</evidence>
<keyword evidence="4" id="KW-1185">Reference proteome</keyword>
<dbReference type="InterPro" id="IPR051448">
    <property type="entry name" value="CdaR-like_regulators"/>
</dbReference>
<dbReference type="InterPro" id="IPR012914">
    <property type="entry name" value="PucR_dom"/>
</dbReference>
<accession>A0AA46YNK4</accession>
<dbReference type="Pfam" id="PF13556">
    <property type="entry name" value="HTH_30"/>
    <property type="match status" value="1"/>
</dbReference>
<dbReference type="KEGG" id="sgrg:L0C25_11010"/>
<dbReference type="InterPro" id="IPR042070">
    <property type="entry name" value="PucR_C-HTH_sf"/>
</dbReference>
<dbReference type="InterPro" id="IPR025736">
    <property type="entry name" value="PucR_C-HTH_dom"/>
</dbReference>
<proteinExistence type="predicted"/>
<protein>
    <submittedName>
        <fullName evidence="3">PucR family transcriptional regulator</fullName>
    </submittedName>
</protein>
<dbReference type="PANTHER" id="PTHR33744:SF7">
    <property type="entry name" value="PUCR FAMILY TRANSCRIPTIONAL REGULATOR"/>
    <property type="match status" value="1"/>
</dbReference>
<dbReference type="Gene3D" id="1.10.10.2840">
    <property type="entry name" value="PucR C-terminal helix-turn-helix domain"/>
    <property type="match status" value="1"/>
</dbReference>
<dbReference type="PANTHER" id="PTHR33744">
    <property type="entry name" value="CARBOHYDRATE DIACID REGULATOR"/>
    <property type="match status" value="1"/>
</dbReference>
<dbReference type="Pfam" id="PF07905">
    <property type="entry name" value="PucR"/>
    <property type="match status" value="1"/>
</dbReference>
<dbReference type="EMBL" id="CP094970">
    <property type="protein sequence ID" value="UYM07571.1"/>
    <property type="molecule type" value="Genomic_DNA"/>
</dbReference>
<name>A0AA46YNK4_9ACTN</name>